<dbReference type="SMART" id="SM00116">
    <property type="entry name" value="CBS"/>
    <property type="match status" value="2"/>
</dbReference>
<dbReference type="InterPro" id="IPR036318">
    <property type="entry name" value="FAD-bd_PCMH-like_sf"/>
</dbReference>
<protein>
    <submittedName>
        <fullName evidence="13">Hemolysin C</fullName>
    </submittedName>
</protein>
<dbReference type="RefSeq" id="WP_147869626.1">
    <property type="nucleotide sequence ID" value="NZ_CP036264.1"/>
</dbReference>
<feature type="domain" description="CNNM transmembrane" evidence="12">
    <location>
        <begin position="2"/>
        <end position="191"/>
    </location>
</feature>
<feature type="transmembrane region" description="Helical" evidence="10">
    <location>
        <begin position="6"/>
        <end position="31"/>
    </location>
</feature>
<feature type="transmembrane region" description="Helical" evidence="10">
    <location>
        <begin position="125"/>
        <end position="147"/>
    </location>
</feature>
<keyword evidence="6 8" id="KW-0129">CBS domain</keyword>
<evidence type="ECO:0000256" key="5">
    <source>
        <dbReference type="ARBA" id="ARBA00022989"/>
    </source>
</evidence>
<dbReference type="InterPro" id="IPR044751">
    <property type="entry name" value="Ion_transp-like_CBS"/>
</dbReference>
<dbReference type="Pfam" id="PF03471">
    <property type="entry name" value="CorC_HlyC"/>
    <property type="match status" value="1"/>
</dbReference>
<gene>
    <name evidence="13" type="primary">tlyC_3</name>
    <name evidence="13" type="ORF">Mal15_44410</name>
</gene>
<dbReference type="Pfam" id="PF00571">
    <property type="entry name" value="CBS"/>
    <property type="match status" value="2"/>
</dbReference>
<dbReference type="InterPro" id="IPR002550">
    <property type="entry name" value="CNNM"/>
</dbReference>
<name>A0A5B9MK60_9BACT</name>
<keyword evidence="14" id="KW-1185">Reference proteome</keyword>
<evidence type="ECO:0000256" key="1">
    <source>
        <dbReference type="ARBA" id="ARBA00004651"/>
    </source>
</evidence>
<proteinExistence type="predicted"/>
<evidence type="ECO:0000256" key="2">
    <source>
        <dbReference type="ARBA" id="ARBA00022475"/>
    </source>
</evidence>
<keyword evidence="5 9" id="KW-1133">Transmembrane helix</keyword>
<sequence length="432" mass="48092">MSTMDLAWIIPVMILMLLLKGFFSGSEIALVNADKIKLSHRAKQGNRGAHRVVQLFKRPEKLLTTTLIGTNISTVVLTTLGTLMFIHFFGNRWGDLYAFVFFTPLLLILGEIVPKSIYQQESDRIAPVVVFPLNAFAWIFAPIVYVFSKIARGAAWLAGGGATSHHLFITRDQLRSIIEMADRASDTTVFDRFRIERAIRFSETTVGQQMIPVADMVAIDNEKTTADAVQLVRRRGFHRLPAYQGDTNNVVGIVTLSAWDLLDPDTLAKPLSDHIKPAQYVSPHDPLEEMLATLRDREDKMAIVVDEYGSTIGMITMEDVVETVVGDIDVGYESAEQTSRQARKCQPLPDDSYLMDGRLAIHEVNDILGLDLPATEFHSVGGMLVARLRHLAKPGDSVVAGGYRFTVEEASETSVRSVKVTRESFGEVDRKR</sequence>
<dbReference type="Gene3D" id="3.30.465.10">
    <property type="match status" value="1"/>
</dbReference>
<dbReference type="Gene3D" id="3.10.580.10">
    <property type="entry name" value="CBS-domain"/>
    <property type="match status" value="1"/>
</dbReference>
<dbReference type="PANTHER" id="PTHR43099">
    <property type="entry name" value="UPF0053 PROTEIN YRKA"/>
    <property type="match status" value="1"/>
</dbReference>
<dbReference type="PANTHER" id="PTHR43099:SF5">
    <property type="entry name" value="HLYC_CORC FAMILY TRANSPORTER"/>
    <property type="match status" value="1"/>
</dbReference>
<evidence type="ECO:0000256" key="9">
    <source>
        <dbReference type="PROSITE-ProRule" id="PRU01193"/>
    </source>
</evidence>
<evidence type="ECO:0000259" key="12">
    <source>
        <dbReference type="PROSITE" id="PS51846"/>
    </source>
</evidence>
<dbReference type="AlphaFoldDB" id="A0A5B9MK60"/>
<evidence type="ECO:0000256" key="4">
    <source>
        <dbReference type="ARBA" id="ARBA00022737"/>
    </source>
</evidence>
<dbReference type="GO" id="GO:0005886">
    <property type="term" value="C:plasma membrane"/>
    <property type="evidence" value="ECO:0007669"/>
    <property type="project" value="UniProtKB-SubCell"/>
</dbReference>
<dbReference type="Pfam" id="PF01595">
    <property type="entry name" value="CNNM"/>
    <property type="match status" value="1"/>
</dbReference>
<evidence type="ECO:0000256" key="7">
    <source>
        <dbReference type="ARBA" id="ARBA00023136"/>
    </source>
</evidence>
<keyword evidence="2" id="KW-1003">Cell membrane</keyword>
<keyword evidence="7 9" id="KW-0472">Membrane</keyword>
<dbReference type="Proteomes" id="UP000321353">
    <property type="component" value="Chromosome"/>
</dbReference>
<dbReference type="InterPro" id="IPR051676">
    <property type="entry name" value="UPF0053_domain"/>
</dbReference>
<keyword evidence="3 9" id="KW-0812">Transmembrane</keyword>
<dbReference type="InterPro" id="IPR000644">
    <property type="entry name" value="CBS_dom"/>
</dbReference>
<keyword evidence="4" id="KW-0677">Repeat</keyword>
<dbReference type="InterPro" id="IPR016169">
    <property type="entry name" value="FAD-bd_PCMH_sub2"/>
</dbReference>
<evidence type="ECO:0000256" key="10">
    <source>
        <dbReference type="SAM" id="Phobius"/>
    </source>
</evidence>
<dbReference type="SUPFAM" id="SSF56176">
    <property type="entry name" value="FAD-binding/transporter-associated domain-like"/>
    <property type="match status" value="1"/>
</dbReference>
<dbReference type="InterPro" id="IPR005170">
    <property type="entry name" value="Transptr-assoc_dom"/>
</dbReference>
<dbReference type="SMART" id="SM01091">
    <property type="entry name" value="CorC_HlyC"/>
    <property type="match status" value="1"/>
</dbReference>
<feature type="transmembrane region" description="Helical" evidence="10">
    <location>
        <begin position="67"/>
        <end position="90"/>
    </location>
</feature>
<dbReference type="PROSITE" id="PS51371">
    <property type="entry name" value="CBS"/>
    <property type="match status" value="2"/>
</dbReference>
<evidence type="ECO:0000313" key="14">
    <source>
        <dbReference type="Proteomes" id="UP000321353"/>
    </source>
</evidence>
<dbReference type="KEGG" id="smam:Mal15_44410"/>
<dbReference type="CDD" id="cd04590">
    <property type="entry name" value="CBS_pair_CorC_HlyC_assoc"/>
    <property type="match status" value="1"/>
</dbReference>
<dbReference type="PROSITE" id="PS51846">
    <property type="entry name" value="CNNM"/>
    <property type="match status" value="1"/>
</dbReference>
<comment type="subcellular location">
    <subcellularLocation>
        <location evidence="1">Cell membrane</location>
        <topology evidence="1">Multi-pass membrane protein</topology>
    </subcellularLocation>
</comment>
<dbReference type="InterPro" id="IPR046342">
    <property type="entry name" value="CBS_dom_sf"/>
</dbReference>
<dbReference type="SUPFAM" id="SSF54631">
    <property type="entry name" value="CBS-domain pair"/>
    <property type="match status" value="1"/>
</dbReference>
<evidence type="ECO:0000256" key="3">
    <source>
        <dbReference type="ARBA" id="ARBA00022692"/>
    </source>
</evidence>
<accession>A0A5B9MK60</accession>
<feature type="domain" description="CBS" evidence="11">
    <location>
        <begin position="274"/>
        <end position="330"/>
    </location>
</feature>
<dbReference type="EMBL" id="CP036264">
    <property type="protein sequence ID" value="QEG00371.1"/>
    <property type="molecule type" value="Genomic_DNA"/>
</dbReference>
<dbReference type="GO" id="GO:0050660">
    <property type="term" value="F:flavin adenine dinucleotide binding"/>
    <property type="evidence" value="ECO:0007669"/>
    <property type="project" value="InterPro"/>
</dbReference>
<evidence type="ECO:0000256" key="6">
    <source>
        <dbReference type="ARBA" id="ARBA00023122"/>
    </source>
</evidence>
<evidence type="ECO:0000256" key="8">
    <source>
        <dbReference type="PROSITE-ProRule" id="PRU00703"/>
    </source>
</evidence>
<feature type="transmembrane region" description="Helical" evidence="10">
    <location>
        <begin position="96"/>
        <end position="113"/>
    </location>
</feature>
<reference evidence="13 14" key="1">
    <citation type="submission" date="2019-02" db="EMBL/GenBank/DDBJ databases">
        <title>Planctomycetal bacteria perform biofilm scaping via a novel small molecule.</title>
        <authorList>
            <person name="Jeske O."/>
            <person name="Boedeker C."/>
            <person name="Wiegand S."/>
            <person name="Breitling P."/>
            <person name="Kallscheuer N."/>
            <person name="Jogler M."/>
            <person name="Rohde M."/>
            <person name="Petersen J."/>
            <person name="Medema M.H."/>
            <person name="Surup F."/>
            <person name="Jogler C."/>
        </authorList>
    </citation>
    <scope>NUCLEOTIDE SEQUENCE [LARGE SCALE GENOMIC DNA]</scope>
    <source>
        <strain evidence="13 14">Mal15</strain>
    </source>
</reference>
<feature type="domain" description="CBS" evidence="11">
    <location>
        <begin position="210"/>
        <end position="269"/>
    </location>
</feature>
<evidence type="ECO:0000259" key="11">
    <source>
        <dbReference type="PROSITE" id="PS51371"/>
    </source>
</evidence>
<organism evidence="13 14">
    <name type="scientific">Stieleria maiorica</name>
    <dbReference type="NCBI Taxonomy" id="2795974"/>
    <lineage>
        <taxon>Bacteria</taxon>
        <taxon>Pseudomonadati</taxon>
        <taxon>Planctomycetota</taxon>
        <taxon>Planctomycetia</taxon>
        <taxon>Pirellulales</taxon>
        <taxon>Pirellulaceae</taxon>
        <taxon>Stieleria</taxon>
    </lineage>
</organism>
<evidence type="ECO:0000313" key="13">
    <source>
        <dbReference type="EMBL" id="QEG00371.1"/>
    </source>
</evidence>